<protein>
    <submittedName>
        <fullName evidence="1">Uncharacterized protein</fullName>
    </submittedName>
</protein>
<sequence length="60" mass="7250">MQDQFCENHIDKLKMTNKKQPLHNKLLNFIHHSCLSKENNKPNYPYFVNITKYIIAKPDY</sequence>
<name>A0AAI8G3K3_9FLAO</name>
<proteinExistence type="predicted"/>
<accession>A0AAI8G3K3</accession>
<reference evidence="1 2" key="1">
    <citation type="journal article" date="2016" name="J. Zhejiang Univ. Sci. B">
        <title>Antibiotic resistance mechanisms of Myroides sp.</title>
        <authorList>
            <person name="Hu S."/>
            <person name="Yuan S."/>
            <person name="Qu H."/>
            <person name="Jiang T."/>
            <person name="Zhou Y."/>
            <person name="Wang M."/>
            <person name="Ming D."/>
        </authorList>
    </citation>
    <scope>NUCLEOTIDE SEQUENCE [LARGE SCALE GENOMIC DNA]</scope>
    <source>
        <strain evidence="1 2">PR63039</strain>
    </source>
</reference>
<dbReference type="EMBL" id="CP013690">
    <property type="protein sequence ID" value="ALU24756.1"/>
    <property type="molecule type" value="Genomic_DNA"/>
</dbReference>
<evidence type="ECO:0000313" key="1">
    <source>
        <dbReference type="EMBL" id="ALU24756.1"/>
    </source>
</evidence>
<organism evidence="1 2">
    <name type="scientific">Myroides odoratimimus</name>
    <dbReference type="NCBI Taxonomy" id="76832"/>
    <lineage>
        <taxon>Bacteria</taxon>
        <taxon>Pseudomonadati</taxon>
        <taxon>Bacteroidota</taxon>
        <taxon>Flavobacteriia</taxon>
        <taxon>Flavobacteriales</taxon>
        <taxon>Flavobacteriaceae</taxon>
        <taxon>Myroides</taxon>
    </lineage>
</organism>
<dbReference type="Proteomes" id="UP000069030">
    <property type="component" value="Chromosome"/>
</dbReference>
<gene>
    <name evidence="1" type="ORF">AS202_00455</name>
</gene>
<dbReference type="KEGG" id="mod:AS202_00455"/>
<evidence type="ECO:0000313" key="2">
    <source>
        <dbReference type="Proteomes" id="UP000069030"/>
    </source>
</evidence>
<dbReference type="AlphaFoldDB" id="A0AAI8G3K3"/>